<reference evidence="2 3" key="1">
    <citation type="submission" date="2018-11" db="EMBL/GenBank/DDBJ databases">
        <title>Genome sequence of Apiotrichum porosum DSM 27194.</title>
        <authorList>
            <person name="Aliyu H."/>
            <person name="Gorte O."/>
            <person name="Ochsenreither K."/>
        </authorList>
    </citation>
    <scope>NUCLEOTIDE SEQUENCE [LARGE SCALE GENOMIC DNA]</scope>
    <source>
        <strain evidence="2 3">DSM 27194</strain>
    </source>
</reference>
<gene>
    <name evidence="2" type="ORF">EHS24_001515</name>
</gene>
<organism evidence="2 3">
    <name type="scientific">Apiotrichum porosum</name>
    <dbReference type="NCBI Taxonomy" id="105984"/>
    <lineage>
        <taxon>Eukaryota</taxon>
        <taxon>Fungi</taxon>
        <taxon>Dikarya</taxon>
        <taxon>Basidiomycota</taxon>
        <taxon>Agaricomycotina</taxon>
        <taxon>Tremellomycetes</taxon>
        <taxon>Trichosporonales</taxon>
        <taxon>Trichosporonaceae</taxon>
        <taxon>Apiotrichum</taxon>
    </lineage>
</organism>
<dbReference type="SUPFAM" id="SSF56112">
    <property type="entry name" value="Protein kinase-like (PK-like)"/>
    <property type="match status" value="1"/>
</dbReference>
<keyword evidence="3" id="KW-1185">Reference proteome</keyword>
<dbReference type="GeneID" id="39586058"/>
<dbReference type="RefSeq" id="XP_028474612.1">
    <property type="nucleotide sequence ID" value="XM_028617305.1"/>
</dbReference>
<dbReference type="STRING" id="105984.A0A427XKP9"/>
<name>A0A427XKP9_9TREE</name>
<feature type="region of interest" description="Disordered" evidence="1">
    <location>
        <begin position="298"/>
        <end position="361"/>
    </location>
</feature>
<dbReference type="Proteomes" id="UP000279236">
    <property type="component" value="Unassembled WGS sequence"/>
</dbReference>
<dbReference type="AlphaFoldDB" id="A0A427XKP9"/>
<evidence type="ECO:0000313" key="2">
    <source>
        <dbReference type="EMBL" id="RSH79465.1"/>
    </source>
</evidence>
<evidence type="ECO:0008006" key="4">
    <source>
        <dbReference type="Google" id="ProtNLM"/>
    </source>
</evidence>
<accession>A0A427XKP9</accession>
<dbReference type="EMBL" id="RSCE01000010">
    <property type="protein sequence ID" value="RSH79465.1"/>
    <property type="molecule type" value="Genomic_DNA"/>
</dbReference>
<feature type="compositionally biased region" description="Polar residues" evidence="1">
    <location>
        <begin position="307"/>
        <end position="319"/>
    </location>
</feature>
<evidence type="ECO:0000313" key="3">
    <source>
        <dbReference type="Proteomes" id="UP000279236"/>
    </source>
</evidence>
<proteinExistence type="predicted"/>
<dbReference type="OrthoDB" id="2687876at2759"/>
<evidence type="ECO:0000256" key="1">
    <source>
        <dbReference type="SAM" id="MobiDB-lite"/>
    </source>
</evidence>
<dbReference type="InterPro" id="IPR011009">
    <property type="entry name" value="Kinase-like_dom_sf"/>
</dbReference>
<protein>
    <recommendedName>
        <fullName evidence="4">Protein kinase domain-containing protein</fullName>
    </recommendedName>
</protein>
<sequence>MDNFDARFKVHELLDLVQLPRTLRLQSSGNSSAPYLPSDAQLGGFVDRRQVFVHQAGGVTAIANRVLNECSEAIARVAPLCTAAFKVLAQNTQLNAQHSQSGETGITVFLLASLLTPLNKIMVHLLHDTGHALYWQVRRSLTGKPDLHLVWEPNTSRCVTLVVIEVMTEAAFTDRDITRLVLLLAAHQISVAHDGGAVHANQPDVARSHRSVEFGVLDQMRVETVMSSAPYAFISNYNMLLGCRRDHTSSMDVFFFDNPVSIHSPGTSFELAQSPAGLLLGVGLDAVMENAPDLKRLLKTVPPTPTAGPSQTPFATSSHAPPPLQPARSSSAAPATGPGGSSFQPPSPDSRDSGLKTSDYCHATTMPSITSPITPTDGTYDLIAEVRIDAQPVSLYQANPPSCTLPSPPSSNSVIIRKIIGSGLFRAAFAASVLGMEGIVKIIFLNDFKPKYDPEDPYTPTVADARAASAAELRALTVLHELGVDLAPRLYAQCEVDDKIFSILDDAGQRLQPSLGSDELISSRIRNMYHALHAAGVLHGDVEWRHVREKDGKMRLIDFDRATILQDLPDTQKQYWDVITATEMDNVERMLCSMRPVDPTTWDWDEES</sequence>
<comment type="caution">
    <text evidence="2">The sequence shown here is derived from an EMBL/GenBank/DDBJ whole genome shotgun (WGS) entry which is preliminary data.</text>
</comment>